<reference evidence="1 2" key="1">
    <citation type="journal article" date="2021" name="Nat. Commun.">
        <title>Genetic determinants of endophytism in the Arabidopsis root mycobiome.</title>
        <authorList>
            <person name="Mesny F."/>
            <person name="Miyauchi S."/>
            <person name="Thiergart T."/>
            <person name="Pickel B."/>
            <person name="Atanasova L."/>
            <person name="Karlsson M."/>
            <person name="Huettel B."/>
            <person name="Barry K.W."/>
            <person name="Haridas S."/>
            <person name="Chen C."/>
            <person name="Bauer D."/>
            <person name="Andreopoulos W."/>
            <person name="Pangilinan J."/>
            <person name="LaButti K."/>
            <person name="Riley R."/>
            <person name="Lipzen A."/>
            <person name="Clum A."/>
            <person name="Drula E."/>
            <person name="Henrissat B."/>
            <person name="Kohler A."/>
            <person name="Grigoriev I.V."/>
            <person name="Martin F.M."/>
            <person name="Hacquard S."/>
        </authorList>
    </citation>
    <scope>NUCLEOTIDE SEQUENCE [LARGE SCALE GENOMIC DNA]</scope>
    <source>
        <strain evidence="1 2">MPI-SDFR-AT-0079</strain>
    </source>
</reference>
<proteinExistence type="predicted"/>
<protein>
    <submittedName>
        <fullName evidence="1">Uncharacterized protein</fullName>
    </submittedName>
</protein>
<accession>A0ACB7P2K0</accession>
<keyword evidence="2" id="KW-1185">Reference proteome</keyword>
<comment type="caution">
    <text evidence="1">The sequence shown here is derived from an EMBL/GenBank/DDBJ whole genome shotgun (WGS) entry which is preliminary data.</text>
</comment>
<dbReference type="Proteomes" id="UP000724584">
    <property type="component" value="Unassembled WGS sequence"/>
</dbReference>
<evidence type="ECO:0000313" key="2">
    <source>
        <dbReference type="Proteomes" id="UP000724584"/>
    </source>
</evidence>
<evidence type="ECO:0000313" key="1">
    <source>
        <dbReference type="EMBL" id="KAH6628185.1"/>
    </source>
</evidence>
<sequence>MNGSQHANDTLAQKSPQGASTPAASANGNSAINKKRKKDGLKPIITTEGPGYVHCAFCPAAARINRCLVFPCPVSRRPIACFESRVSGFTGSGSRSFDLANTLRSACRPSARWRGATGGPWDPRIREPMEGKKPTTSVPMRSRCDITQRRRMGMENPPAPKGKGGGKRACRYFGLVSCVAQGSSEPGRFSPYTINPPNPPLSLPLPDSSRNQGAKIHRTCRCDVPSWPNKPNQTTTKLPVCLLTPTAIVQPTSRDENDVEVKVSAFACFEPRVVHPTAALACGFGPPKVRHRAQRRSPTQTPPLACPHDTSRPDIGCLPPRDFGLLQCPG</sequence>
<dbReference type="EMBL" id="JAGIZQ010000005">
    <property type="protein sequence ID" value="KAH6628185.1"/>
    <property type="molecule type" value="Genomic_DNA"/>
</dbReference>
<name>A0ACB7P2K0_9PEZI</name>
<organism evidence="1 2">
    <name type="scientific">Chaetomium tenue</name>
    <dbReference type="NCBI Taxonomy" id="1854479"/>
    <lineage>
        <taxon>Eukaryota</taxon>
        <taxon>Fungi</taxon>
        <taxon>Dikarya</taxon>
        <taxon>Ascomycota</taxon>
        <taxon>Pezizomycotina</taxon>
        <taxon>Sordariomycetes</taxon>
        <taxon>Sordariomycetidae</taxon>
        <taxon>Sordariales</taxon>
        <taxon>Chaetomiaceae</taxon>
        <taxon>Chaetomium</taxon>
    </lineage>
</organism>
<gene>
    <name evidence="1" type="ORF">F5144DRAFT_298893</name>
</gene>